<evidence type="ECO:0000313" key="2">
    <source>
        <dbReference type="EMBL" id="KKO73969.1"/>
    </source>
</evidence>
<dbReference type="InterPro" id="IPR001584">
    <property type="entry name" value="Integrase_cat-core"/>
</dbReference>
<organism evidence="2 3">
    <name type="scientific">Vairimorpha ceranae</name>
    <dbReference type="NCBI Taxonomy" id="40302"/>
    <lineage>
        <taxon>Eukaryota</taxon>
        <taxon>Fungi</taxon>
        <taxon>Fungi incertae sedis</taxon>
        <taxon>Microsporidia</taxon>
        <taxon>Nosematidae</taxon>
        <taxon>Vairimorpha</taxon>
    </lineage>
</organism>
<evidence type="ECO:0000313" key="3">
    <source>
        <dbReference type="Proteomes" id="UP000034350"/>
    </source>
</evidence>
<protein>
    <submittedName>
        <fullName evidence="2">Krab-a domain-containing protein 2-like protein</fullName>
    </submittedName>
</protein>
<dbReference type="GO" id="GO:0005634">
    <property type="term" value="C:nucleus"/>
    <property type="evidence" value="ECO:0007669"/>
    <property type="project" value="UniProtKB-ARBA"/>
</dbReference>
<dbReference type="SUPFAM" id="SSF53098">
    <property type="entry name" value="Ribonuclease H-like"/>
    <property type="match status" value="1"/>
</dbReference>
<dbReference type="Pfam" id="PF00665">
    <property type="entry name" value="rve"/>
    <property type="match status" value="1"/>
</dbReference>
<sequence>MVSVINDNEEYDAIMAILLKLPLERNLSRYQVFRLRKKAEHFLVLNDILYLNIREGPHKKVFYKTRVDTMALEVKRLYGTNHWGHNRMYELCKDYFFTISRTIVRDIVAICNTCKTSQPLKQKNPFKHVTATYRFEHIMMDLIGLKSYKTTNIGFCCILNVIDVYLKLVKAYPLKSKAVLEVSNALESLFLTFGLPTVLQCDNGKEFSNSVINDLCARFNVKLIHARVRHPQPQGQIERLNQTLTRAIAKQKDAKDENVKEACWTKYIDLVVYNYNIAVH</sequence>
<dbReference type="Proteomes" id="UP000034350">
    <property type="component" value="Unassembled WGS sequence"/>
</dbReference>
<dbReference type="GO" id="GO:0015074">
    <property type="term" value="P:DNA integration"/>
    <property type="evidence" value="ECO:0007669"/>
    <property type="project" value="InterPro"/>
</dbReference>
<accession>A0A0F9Z7R1</accession>
<name>A0A0F9Z7R1_9MICR</name>
<dbReference type="PANTHER" id="PTHR37984">
    <property type="entry name" value="PROTEIN CBG26694"/>
    <property type="match status" value="1"/>
</dbReference>
<comment type="caution">
    <text evidence="2">The sequence shown here is derived from an EMBL/GenBank/DDBJ whole genome shotgun (WGS) entry which is preliminary data.</text>
</comment>
<dbReference type="AlphaFoldDB" id="A0A0F9Z7R1"/>
<feature type="domain" description="Integrase catalytic" evidence="1">
    <location>
        <begin position="121"/>
        <end position="280"/>
    </location>
</feature>
<dbReference type="EMBL" id="JPQZ01000155">
    <property type="protein sequence ID" value="KKO73969.1"/>
    <property type="molecule type" value="Genomic_DNA"/>
</dbReference>
<dbReference type="PROSITE" id="PS50994">
    <property type="entry name" value="INTEGRASE"/>
    <property type="match status" value="1"/>
</dbReference>
<dbReference type="InterPro" id="IPR050951">
    <property type="entry name" value="Retrovirus_Pol_polyprotein"/>
</dbReference>
<reference evidence="2 3" key="1">
    <citation type="journal article" date="2015" name="Environ. Microbiol.">
        <title>Genome analyses suggest the presence of polyploidy and recent human-driven expansions in eight global populations of the honeybee pathogen Nosema ceranae.</title>
        <authorList>
            <person name="Pelin A."/>
            <person name="Selman M."/>
            <person name="Aris-Brosou S."/>
            <person name="Farinelli L."/>
            <person name="Corradi N."/>
        </authorList>
    </citation>
    <scope>NUCLEOTIDE SEQUENCE [LARGE SCALE GENOMIC DNA]</scope>
    <source>
        <strain evidence="2 3">PA08 1199</strain>
    </source>
</reference>
<dbReference type="GeneID" id="36319042"/>
<proteinExistence type="predicted"/>
<dbReference type="RefSeq" id="XP_024329711.1">
    <property type="nucleotide sequence ID" value="XM_024474134.1"/>
</dbReference>
<dbReference type="VEuPathDB" id="MicrosporidiaDB:NCER_102112"/>
<evidence type="ECO:0000259" key="1">
    <source>
        <dbReference type="PROSITE" id="PS50994"/>
    </source>
</evidence>
<dbReference type="GO" id="GO:0003676">
    <property type="term" value="F:nucleic acid binding"/>
    <property type="evidence" value="ECO:0007669"/>
    <property type="project" value="InterPro"/>
</dbReference>
<dbReference type="InterPro" id="IPR012337">
    <property type="entry name" value="RNaseH-like_sf"/>
</dbReference>
<dbReference type="OrthoDB" id="2186513at2759"/>
<dbReference type="VEuPathDB" id="MicrosporidiaDB:AAJ76_1550005362"/>
<gene>
    <name evidence="2" type="ORF">AAJ76_1550005362</name>
</gene>
<keyword evidence="3" id="KW-1185">Reference proteome</keyword>
<dbReference type="Gene3D" id="3.30.420.10">
    <property type="entry name" value="Ribonuclease H-like superfamily/Ribonuclease H"/>
    <property type="match status" value="1"/>
</dbReference>
<dbReference type="PANTHER" id="PTHR37984:SF5">
    <property type="entry name" value="PROTEIN NYNRIN-LIKE"/>
    <property type="match status" value="1"/>
</dbReference>
<feature type="non-terminal residue" evidence="2">
    <location>
        <position position="280"/>
    </location>
</feature>
<dbReference type="InterPro" id="IPR036397">
    <property type="entry name" value="RNaseH_sf"/>
</dbReference>